<keyword evidence="3" id="KW-1185">Reference proteome</keyword>
<protein>
    <submittedName>
        <fullName evidence="2">Uncharacterized protein</fullName>
    </submittedName>
</protein>
<evidence type="ECO:0000313" key="2">
    <source>
        <dbReference type="EMBL" id="KVV40965.1"/>
    </source>
</evidence>
<accession>A0A105V4B9</accession>
<comment type="caution">
    <text evidence="2">The sequence shown here is derived from an EMBL/GenBank/DDBJ whole genome shotgun (WGS) entry which is preliminary data.</text>
</comment>
<feature type="transmembrane region" description="Helical" evidence="1">
    <location>
        <begin position="34"/>
        <end position="57"/>
    </location>
</feature>
<dbReference type="RefSeq" id="WP_060108286.1">
    <property type="nucleotide sequence ID" value="NZ_LPEQ01000113.1"/>
</dbReference>
<proteinExistence type="predicted"/>
<sequence>MVLIFWGIALVFIATLSILFALRRFRGDRTYAIAFLSFVGAIYIGRDWIVAVLLAIWKKVDGCADRLPPTCMPLSEHDARVIHNGNLTVLLILVSVIAIALIAWGVRGLIDARRRSTSGYPARTESPRRSV</sequence>
<evidence type="ECO:0000256" key="1">
    <source>
        <dbReference type="SAM" id="Phobius"/>
    </source>
</evidence>
<dbReference type="Proteomes" id="UP000062317">
    <property type="component" value="Unassembled WGS sequence"/>
</dbReference>
<reference evidence="2 3" key="1">
    <citation type="submission" date="2015-11" db="EMBL/GenBank/DDBJ databases">
        <title>Expanding the genomic diversity of Burkholderia species for the development of highly accurate diagnostics.</title>
        <authorList>
            <person name="Sahl J."/>
            <person name="Keim P."/>
            <person name="Wagner D."/>
        </authorList>
    </citation>
    <scope>NUCLEOTIDE SEQUENCE [LARGE SCALE GENOMIC DNA]</scope>
    <source>
        <strain evidence="2 3">MSMB1301WGS</strain>
    </source>
</reference>
<organism evidence="2 3">
    <name type="scientific">Burkholderia territorii</name>
    <dbReference type="NCBI Taxonomy" id="1503055"/>
    <lineage>
        <taxon>Bacteria</taxon>
        <taxon>Pseudomonadati</taxon>
        <taxon>Pseudomonadota</taxon>
        <taxon>Betaproteobacteria</taxon>
        <taxon>Burkholderiales</taxon>
        <taxon>Burkholderiaceae</taxon>
        <taxon>Burkholderia</taxon>
        <taxon>Burkholderia cepacia complex</taxon>
    </lineage>
</organism>
<keyword evidence="1" id="KW-1133">Transmembrane helix</keyword>
<feature type="transmembrane region" description="Helical" evidence="1">
    <location>
        <begin position="6"/>
        <end position="22"/>
    </location>
</feature>
<dbReference type="AlphaFoldDB" id="A0A105V4B9"/>
<keyword evidence="1" id="KW-0812">Transmembrane</keyword>
<name>A0A105V4B9_9BURK</name>
<feature type="transmembrane region" description="Helical" evidence="1">
    <location>
        <begin position="87"/>
        <end position="106"/>
    </location>
</feature>
<keyword evidence="1" id="KW-0472">Membrane</keyword>
<evidence type="ECO:0000313" key="3">
    <source>
        <dbReference type="Proteomes" id="UP000062317"/>
    </source>
</evidence>
<gene>
    <name evidence="2" type="ORF">WT27_13675</name>
</gene>
<dbReference type="EMBL" id="LPEQ01000113">
    <property type="protein sequence ID" value="KVV40965.1"/>
    <property type="molecule type" value="Genomic_DNA"/>
</dbReference>